<feature type="non-terminal residue" evidence="1">
    <location>
        <position position="1"/>
    </location>
</feature>
<evidence type="ECO:0000313" key="1">
    <source>
        <dbReference type="EMBL" id="CEK47105.1"/>
    </source>
</evidence>
<feature type="non-terminal residue" evidence="1">
    <location>
        <position position="81"/>
    </location>
</feature>
<dbReference type="EMBL" id="HACG01000240">
    <property type="protein sequence ID" value="CEK47105.1"/>
    <property type="molecule type" value="Transcribed_RNA"/>
</dbReference>
<dbReference type="AlphaFoldDB" id="A0A0B6XUZ3"/>
<reference evidence="1" key="1">
    <citation type="submission" date="2014-12" db="EMBL/GenBank/DDBJ databases">
        <title>Insight into the proteome of Arion vulgaris.</title>
        <authorList>
            <person name="Aradska J."/>
            <person name="Bulat T."/>
            <person name="Smidak R."/>
            <person name="Sarate P."/>
            <person name="Gangsoo J."/>
            <person name="Sialana F."/>
            <person name="Bilban M."/>
            <person name="Lubec G."/>
        </authorList>
    </citation>
    <scope>NUCLEOTIDE SEQUENCE</scope>
    <source>
        <tissue evidence="1">Skin</tissue>
    </source>
</reference>
<protein>
    <submittedName>
        <fullName evidence="1">Uncharacterized protein</fullName>
    </submittedName>
</protein>
<name>A0A0B6XUZ3_9EUPU</name>
<sequence>KNHNGLTSFTSPSYGDVMLTFKEKVKELLRGFTHRLQLAYESFGREDTAENTGQKVKQNVSRFIEELIGETLDLTSDEAVS</sequence>
<accession>A0A0B6XUZ3</accession>
<proteinExistence type="predicted"/>
<organism evidence="1">
    <name type="scientific">Arion vulgaris</name>
    <dbReference type="NCBI Taxonomy" id="1028688"/>
    <lineage>
        <taxon>Eukaryota</taxon>
        <taxon>Metazoa</taxon>
        <taxon>Spiralia</taxon>
        <taxon>Lophotrochozoa</taxon>
        <taxon>Mollusca</taxon>
        <taxon>Gastropoda</taxon>
        <taxon>Heterobranchia</taxon>
        <taxon>Euthyneura</taxon>
        <taxon>Panpulmonata</taxon>
        <taxon>Eupulmonata</taxon>
        <taxon>Stylommatophora</taxon>
        <taxon>Helicina</taxon>
        <taxon>Arionoidea</taxon>
        <taxon>Arionidae</taxon>
        <taxon>Arion</taxon>
    </lineage>
</organism>
<gene>
    <name evidence="1" type="primary">ORF578</name>
</gene>